<feature type="region of interest" description="Disordered" evidence="1">
    <location>
        <begin position="1"/>
        <end position="20"/>
    </location>
</feature>
<protein>
    <submittedName>
        <fullName evidence="2">Uncharacterized protein</fullName>
    </submittedName>
</protein>
<accession>A0A319FJ64</accession>
<organism evidence="2 3">
    <name type="scientific">Aspergillus sclerotiicarbonarius (strain CBS 121057 / IBT 28362)</name>
    <dbReference type="NCBI Taxonomy" id="1448318"/>
    <lineage>
        <taxon>Eukaryota</taxon>
        <taxon>Fungi</taxon>
        <taxon>Dikarya</taxon>
        <taxon>Ascomycota</taxon>
        <taxon>Pezizomycotina</taxon>
        <taxon>Eurotiomycetes</taxon>
        <taxon>Eurotiomycetidae</taxon>
        <taxon>Eurotiales</taxon>
        <taxon>Aspergillaceae</taxon>
        <taxon>Aspergillus</taxon>
        <taxon>Aspergillus subgen. Circumdati</taxon>
    </lineage>
</organism>
<dbReference type="EMBL" id="KZ826340">
    <property type="protein sequence ID" value="PYI07623.1"/>
    <property type="molecule type" value="Genomic_DNA"/>
</dbReference>
<evidence type="ECO:0000256" key="1">
    <source>
        <dbReference type="SAM" id="MobiDB-lite"/>
    </source>
</evidence>
<dbReference type="VEuPathDB" id="FungiDB:BO78DRAFT_87393"/>
<reference evidence="2 3" key="1">
    <citation type="submission" date="2018-02" db="EMBL/GenBank/DDBJ databases">
        <title>The genomes of Aspergillus section Nigri reveals drivers in fungal speciation.</title>
        <authorList>
            <consortium name="DOE Joint Genome Institute"/>
            <person name="Vesth T.C."/>
            <person name="Nybo J."/>
            <person name="Theobald S."/>
            <person name="Brandl J."/>
            <person name="Frisvad J.C."/>
            <person name="Nielsen K.F."/>
            <person name="Lyhne E.K."/>
            <person name="Kogle M.E."/>
            <person name="Kuo A."/>
            <person name="Riley R."/>
            <person name="Clum A."/>
            <person name="Nolan M."/>
            <person name="Lipzen A."/>
            <person name="Salamov A."/>
            <person name="Henrissat B."/>
            <person name="Wiebenga A."/>
            <person name="De vries R.P."/>
            <person name="Grigoriev I.V."/>
            <person name="Mortensen U.H."/>
            <person name="Andersen M.R."/>
            <person name="Baker S.E."/>
        </authorList>
    </citation>
    <scope>NUCLEOTIDE SEQUENCE [LARGE SCALE GENOMIC DNA]</scope>
    <source>
        <strain evidence="2 3">CBS 121057</strain>
    </source>
</reference>
<evidence type="ECO:0000313" key="3">
    <source>
        <dbReference type="Proteomes" id="UP000248423"/>
    </source>
</evidence>
<keyword evidence="3" id="KW-1185">Reference proteome</keyword>
<dbReference type="AlphaFoldDB" id="A0A319FJ64"/>
<proteinExistence type="predicted"/>
<gene>
    <name evidence="2" type="ORF">BO78DRAFT_87393</name>
</gene>
<feature type="compositionally biased region" description="Polar residues" evidence="1">
    <location>
        <begin position="11"/>
        <end position="20"/>
    </location>
</feature>
<dbReference type="Proteomes" id="UP000248423">
    <property type="component" value="Unassembled WGS sequence"/>
</dbReference>
<sequence>MVLRRWAGRQAHTSSPTPTRRSVGLDAFCLHCWAFACASLVLCPEGGHSCRQIGKLRTATLPVIRGFGGRPSGLLVPRIRPNQPFFSSLLVMPVTSVCLPISQHGSEGPNVCRACRRILWYPIRSLRAGRTGKRNSNSSQVDEVHLPRQFTTTRLCSLQLPKLSLGNSTTRSRYHRTACGSHI</sequence>
<name>A0A319FJ64_ASPSB</name>
<evidence type="ECO:0000313" key="2">
    <source>
        <dbReference type="EMBL" id="PYI07623.1"/>
    </source>
</evidence>